<organism evidence="2 3">
    <name type="scientific">Paenibacillus campinasensis</name>
    <dbReference type="NCBI Taxonomy" id="66347"/>
    <lineage>
        <taxon>Bacteria</taxon>
        <taxon>Bacillati</taxon>
        <taxon>Bacillota</taxon>
        <taxon>Bacilli</taxon>
        <taxon>Bacillales</taxon>
        <taxon>Paenibacillaceae</taxon>
        <taxon>Paenibacillus</taxon>
    </lineage>
</organism>
<dbReference type="Proteomes" id="UP000215596">
    <property type="component" value="Unassembled WGS sequence"/>
</dbReference>
<dbReference type="Pfam" id="PF14552">
    <property type="entry name" value="Tautomerase_2"/>
    <property type="match status" value="1"/>
</dbReference>
<dbReference type="AlphaFoldDB" id="A0A268ENL1"/>
<evidence type="ECO:0000313" key="4">
    <source>
        <dbReference type="Proteomes" id="UP000435177"/>
    </source>
</evidence>
<comment type="caution">
    <text evidence="2">The sequence shown here is derived from an EMBL/GenBank/DDBJ whole genome shotgun (WGS) entry which is preliminary data.</text>
</comment>
<evidence type="ECO:0000313" key="1">
    <source>
        <dbReference type="EMBL" id="MUG67985.1"/>
    </source>
</evidence>
<reference evidence="2 3" key="1">
    <citation type="submission" date="2017-07" db="EMBL/GenBank/DDBJ databases">
        <title>Isolation and whole genome analysis of endospore-forming bacteria from heroin.</title>
        <authorList>
            <person name="Kalinowski J."/>
            <person name="Ahrens B."/>
            <person name="Al-Dilaimi A."/>
            <person name="Winkler A."/>
            <person name="Wibberg D."/>
            <person name="Schleenbecker U."/>
            <person name="Ruckert C."/>
            <person name="Wolfel R."/>
            <person name="Grass G."/>
        </authorList>
    </citation>
    <scope>NUCLEOTIDE SEQUENCE [LARGE SCALE GENOMIC DNA]</scope>
    <source>
        <strain evidence="2 3">7537-G1</strain>
    </source>
</reference>
<gene>
    <name evidence="2" type="ORF">CHH67_17180</name>
    <name evidence="1" type="ORF">GNP94_18520</name>
</gene>
<dbReference type="Proteomes" id="UP000435177">
    <property type="component" value="Unassembled WGS sequence"/>
</dbReference>
<dbReference type="SUPFAM" id="SSF55331">
    <property type="entry name" value="Tautomerase/MIF"/>
    <property type="match status" value="1"/>
</dbReference>
<dbReference type="EMBL" id="WOAA01000020">
    <property type="protein sequence ID" value="MUG67985.1"/>
    <property type="molecule type" value="Genomic_DNA"/>
</dbReference>
<sequence length="133" mass="15711">MAQVKIYGIYESLKPCQKQFSEILHSCLMDALQLPEEKRFQRFIFMNKDDIYFPNDRSERYTIIEISMFEGRSAEVKKKLIRLIFKRVQVLGFDVNDIEVTIFETPRSHWGIRGLPGDELSLNYKVDVENQAD</sequence>
<evidence type="ECO:0000313" key="2">
    <source>
        <dbReference type="EMBL" id="PAD74706.1"/>
    </source>
</evidence>
<keyword evidence="4" id="KW-1185">Reference proteome</keyword>
<dbReference type="OrthoDB" id="9804765at2"/>
<dbReference type="InterPro" id="IPR037479">
    <property type="entry name" value="Tauto_MSAD"/>
</dbReference>
<name>A0A268ENL1_9BACL</name>
<dbReference type="Gene3D" id="3.30.429.10">
    <property type="entry name" value="Macrophage Migration Inhibitory Factor"/>
    <property type="match status" value="1"/>
</dbReference>
<dbReference type="EMBL" id="NPBY01000051">
    <property type="protein sequence ID" value="PAD74706.1"/>
    <property type="molecule type" value="Genomic_DNA"/>
</dbReference>
<evidence type="ECO:0000313" key="3">
    <source>
        <dbReference type="Proteomes" id="UP000215596"/>
    </source>
</evidence>
<dbReference type="InterPro" id="IPR014347">
    <property type="entry name" value="Tautomerase/MIF_sf"/>
</dbReference>
<protein>
    <submittedName>
        <fullName evidence="2">Tautomerase family protein</fullName>
    </submittedName>
</protein>
<dbReference type="PANTHER" id="PTHR38460:SF1">
    <property type="entry name" value="TAUTOMERASE YOLI-RELATED"/>
    <property type="match status" value="1"/>
</dbReference>
<reference evidence="1 4" key="2">
    <citation type="submission" date="2019-11" db="EMBL/GenBank/DDBJ databases">
        <title>Draft genome sequences of five Paenibacillus species of dairy origin.</title>
        <authorList>
            <person name="Olajide A.M."/>
            <person name="Chen S."/>
            <person name="Lapointe G."/>
        </authorList>
    </citation>
    <scope>NUCLEOTIDE SEQUENCE [LARGE SCALE GENOMIC DNA]</scope>
    <source>
        <strain evidence="1 4">3CS1</strain>
    </source>
</reference>
<accession>A0A268ENL1</accession>
<dbReference type="PANTHER" id="PTHR38460">
    <property type="entry name" value="TAUTOMERASE YOLI-RELATED"/>
    <property type="match status" value="1"/>
</dbReference>
<proteinExistence type="predicted"/>
<dbReference type="RefSeq" id="WP_095266438.1">
    <property type="nucleotide sequence ID" value="NZ_NPBY01000051.1"/>
</dbReference>